<dbReference type="PANTHER" id="PTHR43537:SF5">
    <property type="entry name" value="UXU OPERON TRANSCRIPTIONAL REGULATOR"/>
    <property type="match status" value="1"/>
</dbReference>
<dbReference type="RefSeq" id="WP_192754389.1">
    <property type="nucleotide sequence ID" value="NZ_BAABJL010000042.1"/>
</dbReference>
<dbReference type="InterPro" id="IPR011711">
    <property type="entry name" value="GntR_C"/>
</dbReference>
<dbReference type="GO" id="GO:0003677">
    <property type="term" value="F:DNA binding"/>
    <property type="evidence" value="ECO:0007669"/>
    <property type="project" value="UniProtKB-KW"/>
</dbReference>
<dbReference type="GO" id="GO:0003700">
    <property type="term" value="F:DNA-binding transcription factor activity"/>
    <property type="evidence" value="ECO:0007669"/>
    <property type="project" value="InterPro"/>
</dbReference>
<dbReference type="Gene3D" id="1.20.120.530">
    <property type="entry name" value="GntR ligand-binding domain-like"/>
    <property type="match status" value="1"/>
</dbReference>
<dbReference type="Proteomes" id="UP000638648">
    <property type="component" value="Unassembled WGS sequence"/>
</dbReference>
<comment type="caution">
    <text evidence="5">The sequence shown here is derived from an EMBL/GenBank/DDBJ whole genome shotgun (WGS) entry which is preliminary data.</text>
</comment>
<dbReference type="SMART" id="SM00345">
    <property type="entry name" value="HTH_GNTR"/>
    <property type="match status" value="1"/>
</dbReference>
<dbReference type="InterPro" id="IPR000524">
    <property type="entry name" value="Tscrpt_reg_HTH_GntR"/>
</dbReference>
<evidence type="ECO:0000259" key="4">
    <source>
        <dbReference type="PROSITE" id="PS50949"/>
    </source>
</evidence>
<sequence>MGEDRAAAENVAAALRAQLLDGALPPGSHLSEEQLAGTFGVGRYTIRAALRLLVTAGLLVHERHRGAFVPQLTQERIDELFTYRGVIELGSLRLALECGRDLGPIEAAVAELDGVDTPHRTAAWHDVTAAHKAIHHAIVAAAGNTRLLAAYAACEDELQVLLAFIRPEFEPGGLARIHRDLLTALHQGVETAQLALADDLEVGRQGIVRALARSGGG</sequence>
<keyword evidence="3" id="KW-0804">Transcription</keyword>
<organism evidence="5 6">
    <name type="scientific">Actinopolymorpha pittospori</name>
    <dbReference type="NCBI Taxonomy" id="648752"/>
    <lineage>
        <taxon>Bacteria</taxon>
        <taxon>Bacillati</taxon>
        <taxon>Actinomycetota</taxon>
        <taxon>Actinomycetes</taxon>
        <taxon>Propionibacteriales</taxon>
        <taxon>Actinopolymorphaceae</taxon>
        <taxon>Actinopolymorpha</taxon>
    </lineage>
</organism>
<evidence type="ECO:0000313" key="6">
    <source>
        <dbReference type="Proteomes" id="UP000638648"/>
    </source>
</evidence>
<dbReference type="PANTHER" id="PTHR43537">
    <property type="entry name" value="TRANSCRIPTIONAL REGULATOR, GNTR FAMILY"/>
    <property type="match status" value="1"/>
</dbReference>
<dbReference type="Gene3D" id="1.10.10.10">
    <property type="entry name" value="Winged helix-like DNA-binding domain superfamily/Winged helix DNA-binding domain"/>
    <property type="match status" value="1"/>
</dbReference>
<evidence type="ECO:0000256" key="3">
    <source>
        <dbReference type="ARBA" id="ARBA00023163"/>
    </source>
</evidence>
<protein>
    <submittedName>
        <fullName evidence="5">DNA-binding GntR family transcriptional regulator</fullName>
    </submittedName>
</protein>
<keyword evidence="1" id="KW-0805">Transcription regulation</keyword>
<evidence type="ECO:0000256" key="1">
    <source>
        <dbReference type="ARBA" id="ARBA00023015"/>
    </source>
</evidence>
<evidence type="ECO:0000313" key="5">
    <source>
        <dbReference type="EMBL" id="MBE1611129.1"/>
    </source>
</evidence>
<dbReference type="CDD" id="cd07377">
    <property type="entry name" value="WHTH_GntR"/>
    <property type="match status" value="1"/>
</dbReference>
<dbReference type="SMART" id="SM00895">
    <property type="entry name" value="FCD"/>
    <property type="match status" value="1"/>
</dbReference>
<dbReference type="SUPFAM" id="SSF48008">
    <property type="entry name" value="GntR ligand-binding domain-like"/>
    <property type="match status" value="1"/>
</dbReference>
<keyword evidence="2 5" id="KW-0238">DNA-binding</keyword>
<reference evidence="5" key="1">
    <citation type="submission" date="2020-10" db="EMBL/GenBank/DDBJ databases">
        <title>Sequencing the genomes of 1000 actinobacteria strains.</title>
        <authorList>
            <person name="Klenk H.-P."/>
        </authorList>
    </citation>
    <scope>NUCLEOTIDE SEQUENCE</scope>
    <source>
        <strain evidence="5">DSM 45354</strain>
    </source>
</reference>
<dbReference type="InterPro" id="IPR036390">
    <property type="entry name" value="WH_DNA-bd_sf"/>
</dbReference>
<dbReference type="EMBL" id="JADBEM010000001">
    <property type="protein sequence ID" value="MBE1611129.1"/>
    <property type="molecule type" value="Genomic_DNA"/>
</dbReference>
<keyword evidence="6" id="KW-1185">Reference proteome</keyword>
<accession>A0A927N2Z4</accession>
<dbReference type="PROSITE" id="PS50949">
    <property type="entry name" value="HTH_GNTR"/>
    <property type="match status" value="1"/>
</dbReference>
<evidence type="ECO:0000256" key="2">
    <source>
        <dbReference type="ARBA" id="ARBA00023125"/>
    </source>
</evidence>
<dbReference type="InterPro" id="IPR008920">
    <property type="entry name" value="TF_FadR/GntR_C"/>
</dbReference>
<proteinExistence type="predicted"/>
<gene>
    <name evidence="5" type="ORF">HEB94_007977</name>
</gene>
<dbReference type="SUPFAM" id="SSF46785">
    <property type="entry name" value="Winged helix' DNA-binding domain"/>
    <property type="match status" value="1"/>
</dbReference>
<dbReference type="Pfam" id="PF07729">
    <property type="entry name" value="FCD"/>
    <property type="match status" value="1"/>
</dbReference>
<feature type="domain" description="HTH gntR-type" evidence="4">
    <location>
        <begin position="5"/>
        <end position="72"/>
    </location>
</feature>
<name>A0A927N2Z4_9ACTN</name>
<dbReference type="AlphaFoldDB" id="A0A927N2Z4"/>
<dbReference type="InterPro" id="IPR036388">
    <property type="entry name" value="WH-like_DNA-bd_sf"/>
</dbReference>
<dbReference type="Pfam" id="PF00392">
    <property type="entry name" value="GntR"/>
    <property type="match status" value="1"/>
</dbReference>